<dbReference type="AlphaFoldDB" id="A0A0J0XSZ9"/>
<proteinExistence type="predicted"/>
<feature type="region of interest" description="Disordered" evidence="1">
    <location>
        <begin position="1"/>
        <end position="54"/>
    </location>
</feature>
<dbReference type="CDD" id="cd02970">
    <property type="entry name" value="PRX_like2"/>
    <property type="match status" value="1"/>
</dbReference>
<accession>A0A0J0XSZ9</accession>
<evidence type="ECO:0000256" key="1">
    <source>
        <dbReference type="SAM" id="MobiDB-lite"/>
    </source>
</evidence>
<gene>
    <name evidence="2" type="ORF">CC85DRAFT_283720</name>
</gene>
<feature type="region of interest" description="Disordered" evidence="1">
    <location>
        <begin position="498"/>
        <end position="538"/>
    </location>
</feature>
<feature type="region of interest" description="Disordered" evidence="1">
    <location>
        <begin position="206"/>
        <end position="237"/>
    </location>
</feature>
<feature type="compositionally biased region" description="Low complexity" evidence="1">
    <location>
        <begin position="263"/>
        <end position="278"/>
    </location>
</feature>
<sequence length="592" mass="64317">MPFAPLTLSFSPPSTPPSLRASSVYSQSSGDSIFPPEVWGTRATAPPAPPMIPMSSKMAERLRAVAEHEMSPALPESPEVIMLAQRPLPHVPTSGTRPGPALGLALGQPALPLTMPSGLLTPPPTEHADSPKSWTTHSTHADSPMSWTQDFRPIQAGPLPPLPSTLPQTRPRSLGRKLPPTLTESLELLVRVQEHCHKLGASSNLRAVPEEVSTPSPRDKRGSLPPARVARRATEPSFSSCVNLHAVPEHMEARPPRRLTAPAPLQRTHSASSASSSSGDWPETPRTSTYTSNATESVHSSTYREDVRPQRQAMRSVVALDKYPVSAATLAYAAELEVFDETGVPLRFGDLLAAPRTLVVFVRHWLSPSCATYLRELIAALTPPLLARACARVVFIGHGAANMIRGFRQHLQCPFMVYTDPTRRLHDVLGLVPKGSKGFHLSKAKELFLGAARIGLRSGNRAQMGGLFIFEGHDIAFVHRMRADSDHAPVPIVLDAIGRRPPPPPPNAHAPHRPKRSSVYVQRPGGTHKPRGAHSCTSLVDPPPRFVFPLPPSSQTRRDSHKRMTSASRDCVAVIHPDDIDRISSEVHALRV</sequence>
<keyword evidence="3" id="KW-1185">Reference proteome</keyword>
<dbReference type="SUPFAM" id="SSF52833">
    <property type="entry name" value="Thioredoxin-like"/>
    <property type="match status" value="1"/>
</dbReference>
<feature type="region of interest" description="Disordered" evidence="1">
    <location>
        <begin position="263"/>
        <end position="308"/>
    </location>
</feature>
<dbReference type="InterPro" id="IPR036249">
    <property type="entry name" value="Thioredoxin-like_sf"/>
</dbReference>
<feature type="compositionally biased region" description="Low complexity" evidence="1">
    <location>
        <begin position="1"/>
        <end position="12"/>
    </location>
</feature>
<feature type="compositionally biased region" description="Polar residues" evidence="1">
    <location>
        <begin position="20"/>
        <end position="31"/>
    </location>
</feature>
<dbReference type="PANTHER" id="PTHR28630:SF3">
    <property type="entry name" value="PEROXIREDOXIN-LIKE 2C"/>
    <property type="match status" value="1"/>
</dbReference>
<dbReference type="Pfam" id="PF13911">
    <property type="entry name" value="AhpC-TSA_2"/>
    <property type="match status" value="1"/>
</dbReference>
<reference evidence="2 3" key="1">
    <citation type="submission" date="2015-03" db="EMBL/GenBank/DDBJ databases">
        <title>Genomics and transcriptomics of the oil-accumulating basidiomycete yeast T. oleaginosus allow insights into substrate utilization and the diverse evolutionary trajectories of mating systems in fungi.</title>
        <authorList>
            <consortium name="DOE Joint Genome Institute"/>
            <person name="Kourist R."/>
            <person name="Kracht O."/>
            <person name="Bracharz F."/>
            <person name="Lipzen A."/>
            <person name="Nolan M."/>
            <person name="Ohm R."/>
            <person name="Grigoriev I."/>
            <person name="Sun S."/>
            <person name="Heitman J."/>
            <person name="Bruck T."/>
            <person name="Nowrousian M."/>
        </authorList>
    </citation>
    <scope>NUCLEOTIDE SEQUENCE [LARGE SCALE GENOMIC DNA]</scope>
    <source>
        <strain evidence="2 3">IBC0246</strain>
    </source>
</reference>
<name>A0A0J0XSZ9_9TREE</name>
<dbReference type="GeneID" id="28983074"/>
<protein>
    <submittedName>
        <fullName evidence="2">Uncharacterized protein</fullName>
    </submittedName>
</protein>
<feature type="region of interest" description="Disordered" evidence="1">
    <location>
        <begin position="121"/>
        <end position="176"/>
    </location>
</feature>
<feature type="compositionally biased region" description="Low complexity" evidence="1">
    <location>
        <begin position="165"/>
        <end position="176"/>
    </location>
</feature>
<dbReference type="PANTHER" id="PTHR28630">
    <property type="match status" value="1"/>
</dbReference>
<evidence type="ECO:0000313" key="3">
    <source>
        <dbReference type="Proteomes" id="UP000053611"/>
    </source>
</evidence>
<evidence type="ECO:0000313" key="2">
    <source>
        <dbReference type="EMBL" id="KLT44202.1"/>
    </source>
</evidence>
<dbReference type="Proteomes" id="UP000053611">
    <property type="component" value="Unassembled WGS sequence"/>
</dbReference>
<feature type="compositionally biased region" description="Polar residues" evidence="1">
    <location>
        <begin position="285"/>
        <end position="301"/>
    </location>
</feature>
<organism evidence="2 3">
    <name type="scientific">Cutaneotrichosporon oleaginosum</name>
    <dbReference type="NCBI Taxonomy" id="879819"/>
    <lineage>
        <taxon>Eukaryota</taxon>
        <taxon>Fungi</taxon>
        <taxon>Dikarya</taxon>
        <taxon>Basidiomycota</taxon>
        <taxon>Agaricomycotina</taxon>
        <taxon>Tremellomycetes</taxon>
        <taxon>Trichosporonales</taxon>
        <taxon>Trichosporonaceae</taxon>
        <taxon>Cutaneotrichosporon</taxon>
    </lineage>
</organism>
<dbReference type="EMBL" id="KQ087188">
    <property type="protein sequence ID" value="KLT44202.1"/>
    <property type="molecule type" value="Genomic_DNA"/>
</dbReference>
<dbReference type="OrthoDB" id="40334at2759"/>
<dbReference type="InterPro" id="IPR032801">
    <property type="entry name" value="PXL2A/B/C"/>
</dbReference>
<dbReference type="RefSeq" id="XP_018280693.1">
    <property type="nucleotide sequence ID" value="XM_018422471.1"/>
</dbReference>